<evidence type="ECO:0000259" key="2">
    <source>
        <dbReference type="Pfam" id="PF04690"/>
    </source>
</evidence>
<organism evidence="3 4">
    <name type="scientific">Naegleria fowleri</name>
    <name type="common">Brain eating amoeba</name>
    <dbReference type="NCBI Taxonomy" id="5763"/>
    <lineage>
        <taxon>Eukaryota</taxon>
        <taxon>Discoba</taxon>
        <taxon>Heterolobosea</taxon>
        <taxon>Tetramitia</taxon>
        <taxon>Eutetramitia</taxon>
        <taxon>Vahlkampfiidae</taxon>
        <taxon>Naegleria</taxon>
    </lineage>
</organism>
<evidence type="ECO:0000313" key="3">
    <source>
        <dbReference type="EMBL" id="KAF0978074.1"/>
    </source>
</evidence>
<comment type="caution">
    <text evidence="3">The sequence shown here is derived from an EMBL/GenBank/DDBJ whole genome shotgun (WGS) entry which is preliminary data.</text>
</comment>
<reference evidence="3 4" key="1">
    <citation type="journal article" date="2019" name="Sci. Rep.">
        <title>Nanopore sequencing improves the draft genome of the human pathogenic amoeba Naegleria fowleri.</title>
        <authorList>
            <person name="Liechti N."/>
            <person name="Schurch N."/>
            <person name="Bruggmann R."/>
            <person name="Wittwer M."/>
        </authorList>
    </citation>
    <scope>NUCLEOTIDE SEQUENCE [LARGE SCALE GENOMIC DNA]</scope>
    <source>
        <strain evidence="3 4">ATCC 30894</strain>
    </source>
</reference>
<feature type="region of interest" description="Disordered" evidence="1">
    <location>
        <begin position="1"/>
        <end position="148"/>
    </location>
</feature>
<name>A0A6A5BUX5_NAEFO</name>
<dbReference type="VEuPathDB" id="AmoebaDB:NfTy_058010"/>
<dbReference type="InterPro" id="IPR036910">
    <property type="entry name" value="HMG_box_dom_sf"/>
</dbReference>
<proteinExistence type="predicted"/>
<feature type="region of interest" description="Disordered" evidence="1">
    <location>
        <begin position="332"/>
        <end position="369"/>
    </location>
</feature>
<feature type="compositionally biased region" description="Polar residues" evidence="1">
    <location>
        <begin position="1"/>
        <end position="20"/>
    </location>
</feature>
<dbReference type="VEuPathDB" id="AmoebaDB:NF0119920"/>
<protein>
    <recommendedName>
        <fullName evidence="2">YABBY protein C-terminal domain-containing protein</fullName>
    </recommendedName>
</protein>
<gene>
    <name evidence="3" type="ORF">FDP41_002589</name>
</gene>
<feature type="compositionally biased region" description="Low complexity" evidence="1">
    <location>
        <begin position="28"/>
        <end position="45"/>
    </location>
</feature>
<dbReference type="SUPFAM" id="SSF47095">
    <property type="entry name" value="HMG-box"/>
    <property type="match status" value="1"/>
</dbReference>
<dbReference type="Proteomes" id="UP000444721">
    <property type="component" value="Unassembled WGS sequence"/>
</dbReference>
<dbReference type="InterPro" id="IPR056775">
    <property type="entry name" value="YABBY_C"/>
</dbReference>
<evidence type="ECO:0000313" key="4">
    <source>
        <dbReference type="Proteomes" id="UP000444721"/>
    </source>
</evidence>
<feature type="compositionally biased region" description="Polar residues" evidence="1">
    <location>
        <begin position="332"/>
        <end position="361"/>
    </location>
</feature>
<feature type="compositionally biased region" description="Low complexity" evidence="1">
    <location>
        <begin position="70"/>
        <end position="87"/>
    </location>
</feature>
<dbReference type="AlphaFoldDB" id="A0A6A5BUX5"/>
<dbReference type="VEuPathDB" id="AmoebaDB:FDP41_002589"/>
<dbReference type="EMBL" id="VFQX01000030">
    <property type="protein sequence ID" value="KAF0978074.1"/>
    <property type="molecule type" value="Genomic_DNA"/>
</dbReference>
<accession>A0A6A5BUX5</accession>
<sequence length="369" mass="39502">MEPQPSSSSVVTMVPASSSLIGGDDQMPLSSSSSSNSPSSLALPSSSPPPPSNSSLIQPPMSSSQSGTIPSSLSNNQQQPSSFLNNNTAMNRPEEASSTMPNISSQDFAASSSMANHNTSNGQRESAHPTATSPIGVPSSSSATQNKPLNDFENIYACFKKRNREQYEQNSNLSATSSSTTESYVKDLEDKVDFMAQLITIQSAKMRKMEVRLRKLESLLPQTGDEFVNSSNLHRIPMMTSSSHGGANIDEISTISDDLPTFAATPKKEKGNRQPNAYNIFMKSEIQRIRTTHTELTQKQAFKLAANNWSLKKAEIMAAQKKGIDPMTLVTGGSSTDLKAGSSAVNTPSDTTIPDNLSSGTPAILENEK</sequence>
<feature type="compositionally biased region" description="Polar residues" evidence="1">
    <location>
        <begin position="60"/>
        <end position="69"/>
    </location>
</feature>
<dbReference type="Pfam" id="PF04690">
    <property type="entry name" value="YABBY"/>
    <property type="match status" value="1"/>
</dbReference>
<dbReference type="OrthoDB" id="667577at2759"/>
<keyword evidence="4" id="KW-1185">Reference proteome</keyword>
<dbReference type="GeneID" id="68109807"/>
<dbReference type="RefSeq" id="XP_044562787.1">
    <property type="nucleotide sequence ID" value="XM_044705799.1"/>
</dbReference>
<feature type="compositionally biased region" description="Polar residues" evidence="1">
    <location>
        <begin position="96"/>
        <end position="148"/>
    </location>
</feature>
<dbReference type="CDD" id="cd00084">
    <property type="entry name" value="HMG-box_SF"/>
    <property type="match status" value="1"/>
</dbReference>
<feature type="domain" description="YABBY protein C-terminal" evidence="2">
    <location>
        <begin position="268"/>
        <end position="310"/>
    </location>
</feature>
<evidence type="ECO:0000256" key="1">
    <source>
        <dbReference type="SAM" id="MobiDB-lite"/>
    </source>
</evidence>